<feature type="coiled-coil region" evidence="1">
    <location>
        <begin position="20"/>
        <end position="54"/>
    </location>
</feature>
<keyword evidence="3" id="KW-1185">Reference proteome</keyword>
<evidence type="ECO:0008006" key="4">
    <source>
        <dbReference type="Google" id="ProtNLM"/>
    </source>
</evidence>
<dbReference type="InterPro" id="IPR032675">
    <property type="entry name" value="LRR_dom_sf"/>
</dbReference>
<evidence type="ECO:0000256" key="1">
    <source>
        <dbReference type="SAM" id="Coils"/>
    </source>
</evidence>
<dbReference type="Gene3D" id="1.20.1280.50">
    <property type="match status" value="1"/>
</dbReference>
<gene>
    <name evidence="2" type="ORF">B0H16DRAFT_1883890</name>
</gene>
<evidence type="ECO:0000313" key="3">
    <source>
        <dbReference type="Proteomes" id="UP001215598"/>
    </source>
</evidence>
<dbReference type="EMBL" id="JARKIB010000031">
    <property type="protein sequence ID" value="KAJ7763010.1"/>
    <property type="molecule type" value="Genomic_DNA"/>
</dbReference>
<organism evidence="2 3">
    <name type="scientific">Mycena metata</name>
    <dbReference type="NCBI Taxonomy" id="1033252"/>
    <lineage>
        <taxon>Eukaryota</taxon>
        <taxon>Fungi</taxon>
        <taxon>Dikarya</taxon>
        <taxon>Basidiomycota</taxon>
        <taxon>Agaricomycotina</taxon>
        <taxon>Agaricomycetes</taxon>
        <taxon>Agaricomycetidae</taxon>
        <taxon>Agaricales</taxon>
        <taxon>Marasmiineae</taxon>
        <taxon>Mycenaceae</taxon>
        <taxon>Mycena</taxon>
    </lineage>
</organism>
<dbReference type="AlphaFoldDB" id="A0AAD7NIW6"/>
<accession>A0AAD7NIW6</accession>
<evidence type="ECO:0000313" key="2">
    <source>
        <dbReference type="EMBL" id="KAJ7763010.1"/>
    </source>
</evidence>
<proteinExistence type="predicted"/>
<dbReference type="Proteomes" id="UP001215598">
    <property type="component" value="Unassembled WGS sequence"/>
</dbReference>
<reference evidence="2" key="1">
    <citation type="submission" date="2023-03" db="EMBL/GenBank/DDBJ databases">
        <title>Massive genome expansion in bonnet fungi (Mycena s.s.) driven by repeated elements and novel gene families across ecological guilds.</title>
        <authorList>
            <consortium name="Lawrence Berkeley National Laboratory"/>
            <person name="Harder C.B."/>
            <person name="Miyauchi S."/>
            <person name="Viragh M."/>
            <person name="Kuo A."/>
            <person name="Thoen E."/>
            <person name="Andreopoulos B."/>
            <person name="Lu D."/>
            <person name="Skrede I."/>
            <person name="Drula E."/>
            <person name="Henrissat B."/>
            <person name="Morin E."/>
            <person name="Kohler A."/>
            <person name="Barry K."/>
            <person name="LaButti K."/>
            <person name="Morin E."/>
            <person name="Salamov A."/>
            <person name="Lipzen A."/>
            <person name="Mereny Z."/>
            <person name="Hegedus B."/>
            <person name="Baldrian P."/>
            <person name="Stursova M."/>
            <person name="Weitz H."/>
            <person name="Taylor A."/>
            <person name="Grigoriev I.V."/>
            <person name="Nagy L.G."/>
            <person name="Martin F."/>
            <person name="Kauserud H."/>
        </authorList>
    </citation>
    <scope>NUCLEOTIDE SEQUENCE</scope>
    <source>
        <strain evidence="2">CBHHK182m</strain>
    </source>
</reference>
<comment type="caution">
    <text evidence="2">The sequence shown here is derived from an EMBL/GenBank/DDBJ whole genome shotgun (WGS) entry which is preliminary data.</text>
</comment>
<keyword evidence="1" id="KW-0175">Coiled coil</keyword>
<dbReference type="Gene3D" id="3.80.10.10">
    <property type="entry name" value="Ribonuclease Inhibitor"/>
    <property type="match status" value="1"/>
</dbReference>
<protein>
    <recommendedName>
        <fullName evidence="4">F-box domain-containing protein</fullName>
    </recommendedName>
</protein>
<name>A0AAD7NIW6_9AGAR</name>
<dbReference type="SUPFAM" id="SSF52047">
    <property type="entry name" value="RNI-like"/>
    <property type="match status" value="1"/>
</dbReference>
<sequence>MPITQNPPLPSEVALARIIVSKAKEDLRNLKVKIAELKLQEQQLQNHLHDHERIVFSINRLPTELLSLIFLLAIPSLPLQHNPPPATVQSPWLVSQVCKLWREIALNSQLLWSFPIVFPTTQSPTQLKLHLERAGNTGLHPFLTGSPRGRYFPRLLASVMEYSPQWVTLILSFDWTPLQDRLAALKGHVGQLKELQIDGIWGEESHVALGEGQRLTAFAVTPKLRTVKVRNVCEPAVSLLLPWHQLTEYRALGTTHEHLSVLKLCPNLVTLDLSFPTMATIVKDSPIQAVLPHLVHLHIGDAEFLRVLCLPVLEEIIIQRTDPAGNALLPLLDLIRRDRPPLHDISLVHSVLVTPTLISILRESPTITALRIHVRREDTAVVDDLLGRLTLKPDLNHTSMAAPCLAPNLTELEFSGRGTFDQARFVSMLESRWRGCGCAQIRRVVVRPTKKAALTSETMQRLRASSKEGLYVSVKAFSFFTDDVVEPS</sequence>